<dbReference type="VEuPathDB" id="AmoebaDB:NF0010450"/>
<comment type="caution">
    <text evidence="4">The sequence shown here is derived from an EMBL/GenBank/DDBJ whole genome shotgun (WGS) entry which is preliminary data.</text>
</comment>
<dbReference type="Proteomes" id="UP000444721">
    <property type="component" value="Unassembled WGS sequence"/>
</dbReference>
<keyword evidence="5" id="KW-1185">Reference proteome</keyword>
<evidence type="ECO:0000256" key="1">
    <source>
        <dbReference type="ARBA" id="ARBA00007129"/>
    </source>
</evidence>
<evidence type="ECO:0000256" key="2">
    <source>
        <dbReference type="SAM" id="MobiDB-lite"/>
    </source>
</evidence>
<feature type="region of interest" description="Disordered" evidence="2">
    <location>
        <begin position="51"/>
        <end position="204"/>
    </location>
</feature>
<feature type="compositionally biased region" description="Polar residues" evidence="2">
    <location>
        <begin position="57"/>
        <end position="81"/>
    </location>
</feature>
<evidence type="ECO:0000259" key="3">
    <source>
        <dbReference type="Pfam" id="PF01167"/>
    </source>
</evidence>
<dbReference type="InterPro" id="IPR025659">
    <property type="entry name" value="Tubby-like_C"/>
</dbReference>
<dbReference type="SUPFAM" id="SSF54518">
    <property type="entry name" value="Tubby C-terminal domain-like"/>
    <property type="match status" value="1"/>
</dbReference>
<dbReference type="Pfam" id="PF01167">
    <property type="entry name" value="Tub"/>
    <property type="match status" value="1"/>
</dbReference>
<protein>
    <recommendedName>
        <fullName evidence="3">Tubby C-terminal domain-containing protein</fullName>
    </recommendedName>
</protein>
<evidence type="ECO:0000313" key="5">
    <source>
        <dbReference type="Proteomes" id="UP000444721"/>
    </source>
</evidence>
<dbReference type="InterPro" id="IPR000007">
    <property type="entry name" value="Tubby_C"/>
</dbReference>
<feature type="compositionally biased region" description="Low complexity" evidence="2">
    <location>
        <begin position="82"/>
        <end position="114"/>
    </location>
</feature>
<dbReference type="OrthoDB" id="8775810at2759"/>
<dbReference type="PRINTS" id="PR01573">
    <property type="entry name" value="SUPERTUBBY"/>
</dbReference>
<feature type="compositionally biased region" description="Basic and acidic residues" evidence="2">
    <location>
        <begin position="171"/>
        <end position="189"/>
    </location>
</feature>
<dbReference type="PANTHER" id="PTHR16517:SF7">
    <property type="entry name" value="PROTEIN KING TUBBY"/>
    <property type="match status" value="1"/>
</dbReference>
<accession>A0A6A5CI87</accession>
<sequence>MSMFYIGEDKPKSVGGIDSDVLDSLDDALPGVVGSSQDIVIKQKFDIMRQAAERTTRQNSSRGMNMIQSSRPISSRGYSRASSVRSPPTTQTSSTPPLAGYNSSNSLNNNNDSSRLSEDVDDLDDISSSQMNRRPTSSSSLSRPSSANSNPTALEKDLMDRGITPTFNPLQERRERDERAPKMQEEKVPVKPSPNTEKGEEDDFESVAGLNIRDVRSFVVKPPPNRDQWVRCYILRDTSKMNKMFPRYFMYAERGSTFLLSAKKRKGNKSSNYCVSLSKEDISRSSDSFIGKLRSNFLGTEFQLYDNGEKASKLKPGTHLRNHLASIVYETNLFGSKGPRKFTVVIPDANEENELYQFPDNGTSLITKFKTGDWHHLKVLKNKFPVWNERLKAYVLNFNGRVTMASVKNFQLVEPNNPNKVFLQFGKVDEDRFNIDFKYPLSALQAFSIAISSFDSKLACE</sequence>
<dbReference type="EMBL" id="VFQX01000001">
    <property type="protein sequence ID" value="KAF0985009.1"/>
    <property type="molecule type" value="Genomic_DNA"/>
</dbReference>
<dbReference type="Gene3D" id="3.20.90.10">
    <property type="entry name" value="Tubby Protein, Chain A"/>
    <property type="match status" value="1"/>
</dbReference>
<dbReference type="AlphaFoldDB" id="A0A6A5CI87"/>
<dbReference type="PANTHER" id="PTHR16517">
    <property type="entry name" value="TUBBY-RELATED"/>
    <property type="match status" value="1"/>
</dbReference>
<dbReference type="VEuPathDB" id="AmoebaDB:NfTy_026260"/>
<dbReference type="VEuPathDB" id="AmoebaDB:FDP41_000048"/>
<dbReference type="GeneID" id="68107266"/>
<evidence type="ECO:0000313" key="4">
    <source>
        <dbReference type="EMBL" id="KAF0985009.1"/>
    </source>
</evidence>
<reference evidence="4 5" key="1">
    <citation type="journal article" date="2019" name="Sci. Rep.">
        <title>Nanopore sequencing improves the draft genome of the human pathogenic amoeba Naegleria fowleri.</title>
        <authorList>
            <person name="Liechti N."/>
            <person name="Schurch N."/>
            <person name="Bruggmann R."/>
            <person name="Wittwer M."/>
        </authorList>
    </citation>
    <scope>NUCLEOTIDE SEQUENCE [LARGE SCALE GENOMIC DNA]</scope>
    <source>
        <strain evidence="4 5">ATCC 30894</strain>
    </source>
</reference>
<feature type="domain" description="Tubby C-terminal" evidence="3">
    <location>
        <begin position="221"/>
        <end position="456"/>
    </location>
</feature>
<proteinExistence type="inferred from homology"/>
<feature type="compositionally biased region" description="Low complexity" evidence="2">
    <location>
        <begin position="132"/>
        <end position="151"/>
    </location>
</feature>
<comment type="similarity">
    <text evidence="1">Belongs to the TUB family.</text>
</comment>
<gene>
    <name evidence="4" type="ORF">FDP41_000048</name>
</gene>
<name>A0A6A5CI87_NAEFO</name>
<dbReference type="RefSeq" id="XP_044569722.1">
    <property type="nucleotide sequence ID" value="XM_044708253.1"/>
</dbReference>
<organism evidence="4 5">
    <name type="scientific">Naegleria fowleri</name>
    <name type="common">Brain eating amoeba</name>
    <dbReference type="NCBI Taxonomy" id="5763"/>
    <lineage>
        <taxon>Eukaryota</taxon>
        <taxon>Discoba</taxon>
        <taxon>Heterolobosea</taxon>
        <taxon>Tetramitia</taxon>
        <taxon>Eutetramitia</taxon>
        <taxon>Vahlkampfiidae</taxon>
        <taxon>Naegleria</taxon>
    </lineage>
</organism>